<accession>A0ABD0WKC8</accession>
<organism evidence="1 2">
    <name type="scientific">Umbra pygmaea</name>
    <name type="common">Eastern mudminnow</name>
    <dbReference type="NCBI Taxonomy" id="75934"/>
    <lineage>
        <taxon>Eukaryota</taxon>
        <taxon>Metazoa</taxon>
        <taxon>Chordata</taxon>
        <taxon>Craniata</taxon>
        <taxon>Vertebrata</taxon>
        <taxon>Euteleostomi</taxon>
        <taxon>Actinopterygii</taxon>
        <taxon>Neopterygii</taxon>
        <taxon>Teleostei</taxon>
        <taxon>Protacanthopterygii</taxon>
        <taxon>Esociformes</taxon>
        <taxon>Umbridae</taxon>
        <taxon>Umbra</taxon>
    </lineage>
</organism>
<dbReference type="Proteomes" id="UP001557470">
    <property type="component" value="Unassembled WGS sequence"/>
</dbReference>
<proteinExistence type="predicted"/>
<dbReference type="EMBL" id="JAGEUA010000007">
    <property type="protein sequence ID" value="KAL0970368.1"/>
    <property type="molecule type" value="Genomic_DNA"/>
</dbReference>
<comment type="caution">
    <text evidence="1">The sequence shown here is derived from an EMBL/GenBank/DDBJ whole genome shotgun (WGS) entry which is preliminary data.</text>
</comment>
<sequence>MDFCRCRQRSIEPFEFWPGVRRLHGIMPSTLQFATDGHHAGASLKRVGGLNEPVQGLSHGPGSNPLSQEEYWVLHRLIYAQPNLLHYSHNLNFVKDEEGDKNITACNCEKCHPLIIITVILRWLAVGKALIEAF</sequence>
<keyword evidence="2" id="KW-1185">Reference proteome</keyword>
<name>A0ABD0WKC8_UMBPY</name>
<protein>
    <submittedName>
        <fullName evidence="1">Uncharacterized protein</fullName>
    </submittedName>
</protein>
<evidence type="ECO:0000313" key="1">
    <source>
        <dbReference type="EMBL" id="KAL0970368.1"/>
    </source>
</evidence>
<dbReference type="AlphaFoldDB" id="A0ABD0WKC8"/>
<evidence type="ECO:0000313" key="2">
    <source>
        <dbReference type="Proteomes" id="UP001557470"/>
    </source>
</evidence>
<gene>
    <name evidence="1" type="ORF">UPYG_G00241040</name>
</gene>
<reference evidence="1 2" key="1">
    <citation type="submission" date="2024-06" db="EMBL/GenBank/DDBJ databases">
        <authorList>
            <person name="Pan Q."/>
            <person name="Wen M."/>
            <person name="Jouanno E."/>
            <person name="Zahm M."/>
            <person name="Klopp C."/>
            <person name="Cabau C."/>
            <person name="Louis A."/>
            <person name="Berthelot C."/>
            <person name="Parey E."/>
            <person name="Roest Crollius H."/>
            <person name="Montfort J."/>
            <person name="Robinson-Rechavi M."/>
            <person name="Bouchez O."/>
            <person name="Lampietro C."/>
            <person name="Lopez Roques C."/>
            <person name="Donnadieu C."/>
            <person name="Postlethwait J."/>
            <person name="Bobe J."/>
            <person name="Verreycken H."/>
            <person name="Guiguen Y."/>
        </authorList>
    </citation>
    <scope>NUCLEOTIDE SEQUENCE [LARGE SCALE GENOMIC DNA]</scope>
    <source>
        <strain evidence="1">Up_M1</strain>
        <tissue evidence="1">Testis</tissue>
    </source>
</reference>